<reference evidence="1" key="1">
    <citation type="submission" date="2023-12" db="EMBL/GenBank/DDBJ databases">
        <title>Genome assembly of Anisodus tanguticus.</title>
        <authorList>
            <person name="Wang Y.-J."/>
        </authorList>
    </citation>
    <scope>NUCLEOTIDE SEQUENCE</scope>
    <source>
        <strain evidence="1">KB-2021</strain>
        <tissue evidence="1">Leaf</tissue>
    </source>
</reference>
<accession>A0AAE1QQB2</accession>
<gene>
    <name evidence="1" type="ORF">RND71_042263</name>
</gene>
<dbReference type="Proteomes" id="UP001291623">
    <property type="component" value="Unassembled WGS sequence"/>
</dbReference>
<protein>
    <submittedName>
        <fullName evidence="1">Uncharacterized protein</fullName>
    </submittedName>
</protein>
<proteinExistence type="predicted"/>
<comment type="caution">
    <text evidence="1">The sequence shown here is derived from an EMBL/GenBank/DDBJ whole genome shotgun (WGS) entry which is preliminary data.</text>
</comment>
<evidence type="ECO:0000313" key="2">
    <source>
        <dbReference type="Proteomes" id="UP001291623"/>
    </source>
</evidence>
<dbReference type="AlphaFoldDB" id="A0AAE1QQB2"/>
<dbReference type="EMBL" id="JAVYJV010000024">
    <property type="protein sequence ID" value="KAK4337776.1"/>
    <property type="molecule type" value="Genomic_DNA"/>
</dbReference>
<name>A0AAE1QQB2_9SOLA</name>
<evidence type="ECO:0000313" key="1">
    <source>
        <dbReference type="EMBL" id="KAK4337776.1"/>
    </source>
</evidence>
<organism evidence="1 2">
    <name type="scientific">Anisodus tanguticus</name>
    <dbReference type="NCBI Taxonomy" id="243964"/>
    <lineage>
        <taxon>Eukaryota</taxon>
        <taxon>Viridiplantae</taxon>
        <taxon>Streptophyta</taxon>
        <taxon>Embryophyta</taxon>
        <taxon>Tracheophyta</taxon>
        <taxon>Spermatophyta</taxon>
        <taxon>Magnoliopsida</taxon>
        <taxon>eudicotyledons</taxon>
        <taxon>Gunneridae</taxon>
        <taxon>Pentapetalae</taxon>
        <taxon>asterids</taxon>
        <taxon>lamiids</taxon>
        <taxon>Solanales</taxon>
        <taxon>Solanaceae</taxon>
        <taxon>Solanoideae</taxon>
        <taxon>Hyoscyameae</taxon>
        <taxon>Anisodus</taxon>
    </lineage>
</organism>
<sequence length="151" mass="17060">MASLILRKNEIPSIIPIIIDIIHHVPHTILNSYQDYHGVANEDEVGLIEQVTTNLLTLEETRVFVPVFPASRNAIESPEKNEWYMVFIVTLNKAHSCDKRVKPTNFELLLNYPTLLSSIFLAITDNKTFCGPTLGPFVGHPLVLLWSKPLV</sequence>
<keyword evidence="2" id="KW-1185">Reference proteome</keyword>